<dbReference type="Pfam" id="PF21981">
    <property type="entry name" value="RecX_HTH3"/>
    <property type="match status" value="1"/>
</dbReference>
<name>A0A2M6YDV0_9BACT</name>
<comment type="function">
    <text evidence="5">Modulates RecA activity.</text>
</comment>
<dbReference type="Gene3D" id="1.10.10.10">
    <property type="entry name" value="Winged helix-like DNA-binding domain superfamily/Winged helix DNA-binding domain"/>
    <property type="match status" value="3"/>
</dbReference>
<comment type="caution">
    <text evidence="8">The sequence shown here is derived from an EMBL/GenBank/DDBJ whole genome shotgun (WGS) entry which is preliminary data.</text>
</comment>
<sequence>MPTVTSIKPQRNGKRVNVYLDGKFGFGIDLENYVTLGLKVEQELSEAEVETIIKKAEFQKTLDKLLKFATLRPRSEKEIRLWLRRKKVHISLFDKLLKKLKQLNLIDDKKFAAWWVGQRQAFRPKPKRILNNELRIKGIKQETINEVLGEEKIDEEKMAKELLARKAYKWKNLPGREAHRKMSQYLAGKGFSWEVIEKSVVEVLE</sequence>
<dbReference type="GO" id="GO:0006282">
    <property type="term" value="P:regulation of DNA repair"/>
    <property type="evidence" value="ECO:0007669"/>
    <property type="project" value="UniProtKB-UniRule"/>
</dbReference>
<dbReference type="Pfam" id="PF02631">
    <property type="entry name" value="RecX_HTH2"/>
    <property type="match status" value="1"/>
</dbReference>
<dbReference type="GO" id="GO:0005737">
    <property type="term" value="C:cytoplasm"/>
    <property type="evidence" value="ECO:0007669"/>
    <property type="project" value="UniProtKB-SubCell"/>
</dbReference>
<comment type="similarity">
    <text evidence="2 5">Belongs to the RecX family.</text>
</comment>
<dbReference type="InterPro" id="IPR003783">
    <property type="entry name" value="Regulatory_RecX"/>
</dbReference>
<dbReference type="InterPro" id="IPR053924">
    <property type="entry name" value="RecX_HTH_2nd"/>
</dbReference>
<dbReference type="PANTHER" id="PTHR33602:SF1">
    <property type="entry name" value="REGULATORY PROTEIN RECX FAMILY PROTEIN"/>
    <property type="match status" value="1"/>
</dbReference>
<feature type="domain" description="RecX second three-helical" evidence="6">
    <location>
        <begin position="107"/>
        <end position="148"/>
    </location>
</feature>
<dbReference type="HAMAP" id="MF_01114">
    <property type="entry name" value="RecX"/>
    <property type="match status" value="1"/>
</dbReference>
<evidence type="ECO:0000256" key="1">
    <source>
        <dbReference type="ARBA" id="ARBA00004496"/>
    </source>
</evidence>
<evidence type="ECO:0000256" key="2">
    <source>
        <dbReference type="ARBA" id="ARBA00009695"/>
    </source>
</evidence>
<dbReference type="EMBL" id="PEXE01000038">
    <property type="protein sequence ID" value="PIU28335.1"/>
    <property type="molecule type" value="Genomic_DNA"/>
</dbReference>
<evidence type="ECO:0000259" key="7">
    <source>
        <dbReference type="Pfam" id="PF21981"/>
    </source>
</evidence>
<comment type="subcellular location">
    <subcellularLocation>
        <location evidence="1 5">Cytoplasm</location>
    </subcellularLocation>
</comment>
<organism evidence="8 9">
    <name type="scientific">Candidatus Woesebacteria bacterium CG07_land_8_20_14_0_80_44_9</name>
    <dbReference type="NCBI Taxonomy" id="1975058"/>
    <lineage>
        <taxon>Bacteria</taxon>
        <taxon>Candidatus Woeseibacteriota</taxon>
    </lineage>
</organism>
<feature type="domain" description="RecX third three-helical" evidence="7">
    <location>
        <begin position="154"/>
        <end position="198"/>
    </location>
</feature>
<evidence type="ECO:0000256" key="4">
    <source>
        <dbReference type="ARBA" id="ARBA00022490"/>
    </source>
</evidence>
<dbReference type="InterPro" id="IPR036388">
    <property type="entry name" value="WH-like_DNA-bd_sf"/>
</dbReference>
<dbReference type="InterPro" id="IPR053925">
    <property type="entry name" value="RecX_HTH_3rd"/>
</dbReference>
<evidence type="ECO:0000313" key="9">
    <source>
        <dbReference type="Proteomes" id="UP000231669"/>
    </source>
</evidence>
<evidence type="ECO:0000256" key="3">
    <source>
        <dbReference type="ARBA" id="ARBA00018111"/>
    </source>
</evidence>
<reference evidence="9" key="1">
    <citation type="submission" date="2017-09" db="EMBL/GenBank/DDBJ databases">
        <title>Depth-based differentiation of microbial function through sediment-hosted aquifers and enrichment of novel symbionts in the deep terrestrial subsurface.</title>
        <authorList>
            <person name="Probst A.J."/>
            <person name="Ladd B."/>
            <person name="Jarett J.K."/>
            <person name="Geller-Mcgrath D.E."/>
            <person name="Sieber C.M.K."/>
            <person name="Emerson J.B."/>
            <person name="Anantharaman K."/>
            <person name="Thomas B.C."/>
            <person name="Malmstrom R."/>
            <person name="Stieglmeier M."/>
            <person name="Klingl A."/>
            <person name="Woyke T."/>
            <person name="Ryan C.M."/>
            <person name="Banfield J.F."/>
        </authorList>
    </citation>
    <scope>NUCLEOTIDE SEQUENCE [LARGE SCALE GENOMIC DNA]</scope>
</reference>
<gene>
    <name evidence="5" type="primary">recX</name>
    <name evidence="8" type="ORF">COT08_01610</name>
</gene>
<evidence type="ECO:0000313" key="8">
    <source>
        <dbReference type="EMBL" id="PIU28335.1"/>
    </source>
</evidence>
<evidence type="ECO:0000259" key="6">
    <source>
        <dbReference type="Pfam" id="PF02631"/>
    </source>
</evidence>
<evidence type="ECO:0000256" key="5">
    <source>
        <dbReference type="HAMAP-Rule" id="MF_01114"/>
    </source>
</evidence>
<keyword evidence="4 5" id="KW-0963">Cytoplasm</keyword>
<dbReference type="Proteomes" id="UP000231669">
    <property type="component" value="Unassembled WGS sequence"/>
</dbReference>
<accession>A0A2M6YDV0</accession>
<dbReference type="AlphaFoldDB" id="A0A2M6YDV0"/>
<protein>
    <recommendedName>
        <fullName evidence="3 5">Regulatory protein RecX</fullName>
    </recommendedName>
</protein>
<proteinExistence type="inferred from homology"/>
<dbReference type="PANTHER" id="PTHR33602">
    <property type="entry name" value="REGULATORY PROTEIN RECX FAMILY PROTEIN"/>
    <property type="match status" value="1"/>
</dbReference>